<proteinExistence type="predicted"/>
<feature type="coiled-coil region" evidence="1">
    <location>
        <begin position="1292"/>
        <end position="1336"/>
    </location>
</feature>
<keyword evidence="5" id="KW-1185">Reference proteome</keyword>
<dbReference type="EMBL" id="CACRZD030000009">
    <property type="protein sequence ID" value="CAA6665089.1"/>
    <property type="molecule type" value="Genomic_DNA"/>
</dbReference>
<dbReference type="PROSITE" id="PS51840">
    <property type="entry name" value="C2_NT"/>
    <property type="match status" value="1"/>
</dbReference>
<evidence type="ECO:0000259" key="3">
    <source>
        <dbReference type="PROSITE" id="PS51840"/>
    </source>
</evidence>
<feature type="coiled-coil region" evidence="1">
    <location>
        <begin position="1393"/>
        <end position="1447"/>
    </location>
</feature>
<dbReference type="Gene3D" id="1.10.287.1490">
    <property type="match status" value="1"/>
</dbReference>
<dbReference type="EMBL" id="LR743596">
    <property type="protein sequence ID" value="CAA2625741.1"/>
    <property type="molecule type" value="Genomic_DNA"/>
</dbReference>
<organism evidence="4">
    <name type="scientific">Spirodela intermedia</name>
    <name type="common">Intermediate duckweed</name>
    <dbReference type="NCBI Taxonomy" id="51605"/>
    <lineage>
        <taxon>Eukaryota</taxon>
        <taxon>Viridiplantae</taxon>
        <taxon>Streptophyta</taxon>
        <taxon>Embryophyta</taxon>
        <taxon>Tracheophyta</taxon>
        <taxon>Spermatophyta</taxon>
        <taxon>Magnoliopsida</taxon>
        <taxon>Liliopsida</taxon>
        <taxon>Araceae</taxon>
        <taxon>Lemnoideae</taxon>
        <taxon>Spirodela</taxon>
    </lineage>
</organism>
<evidence type="ECO:0000313" key="5">
    <source>
        <dbReference type="Proteomes" id="UP001189122"/>
    </source>
</evidence>
<dbReference type="PANTHER" id="PTHR34452">
    <property type="entry name" value="MYOSIN HEAVY CHAIN-RELATED PROTEIN"/>
    <property type="match status" value="1"/>
</dbReference>
<keyword evidence="1" id="KW-0175">Coiled coil</keyword>
<reference evidence="4 5" key="1">
    <citation type="submission" date="2019-12" db="EMBL/GenBank/DDBJ databases">
        <authorList>
            <person name="Scholz U."/>
            <person name="Mascher M."/>
            <person name="Fiebig A."/>
        </authorList>
    </citation>
    <scope>NUCLEOTIDE SEQUENCE</scope>
</reference>
<accession>A0A7I8J4T5</accession>
<feature type="coiled-coil region" evidence="1">
    <location>
        <begin position="1826"/>
        <end position="1853"/>
    </location>
</feature>
<feature type="compositionally biased region" description="Polar residues" evidence="2">
    <location>
        <begin position="219"/>
        <end position="238"/>
    </location>
</feature>
<dbReference type="Proteomes" id="UP001189122">
    <property type="component" value="Unassembled WGS sequence"/>
</dbReference>
<dbReference type="Pfam" id="PF10358">
    <property type="entry name" value="NT-C2"/>
    <property type="match status" value="1"/>
</dbReference>
<evidence type="ECO:0000256" key="1">
    <source>
        <dbReference type="SAM" id="Coils"/>
    </source>
</evidence>
<feature type="coiled-coil region" evidence="1">
    <location>
        <begin position="506"/>
        <end position="554"/>
    </location>
</feature>
<evidence type="ECO:0000313" key="4">
    <source>
        <dbReference type="EMBL" id="CAA2625741.1"/>
    </source>
</evidence>
<dbReference type="PANTHER" id="PTHR34452:SF1">
    <property type="entry name" value="SPORULATION-SPECIFIC PROTEIN"/>
    <property type="match status" value="1"/>
</dbReference>
<evidence type="ECO:0000256" key="2">
    <source>
        <dbReference type="SAM" id="MobiDB-lite"/>
    </source>
</evidence>
<protein>
    <recommendedName>
        <fullName evidence="3">C2 NT-type domain-containing protein</fullName>
    </recommendedName>
</protein>
<gene>
    <name evidence="4" type="ORF">SI7747_09011478</name>
</gene>
<feature type="region of interest" description="Disordered" evidence="2">
    <location>
        <begin position="187"/>
        <end position="206"/>
    </location>
</feature>
<sequence>MSRIPKWKFEKNKVKVVFRLQFHATHIPQTGWDKLFTNKANVRNGTCKWADPIYETTRLLLQDTSAKKYDEKFYKLGTSRSSFLGEAYINLADYADALKPTSVVLPLQGCDFGTILHVSIQLLTSKTGFREFEQQRETREKGFHLISNPSQEHVRKLGDSAERTMDKANARVRFRQVSKELYSLEEMDEPDEDFDESAAGVDGSSCTSDSMYAEKVDISSTHGSSTKITNDGGQINQTESRHESPHHLLVQSTNERAHGWSSDFSVDNSLSSLYDENIKMRECLEVAESSILVMSTEINSLQCLAGELGADTQRLTHQFTAELASGEALLEEVSVLKSECSKLKDEFEVLRHYKRMLHLNGRRVENLHNPVVFSGISPDNFHSIKEWADKPCYLEKRRSSLFPECQSQCLEVVTLLEKKLKILRSKMQVRYHENDVDCLSDFDGVDCVLQNLKQCIMLSSSDMNPVKANTNATQVTGIKHLIPLQTLLDQELDNRKMMKERICELLTELEESKAEQEALTRKMNQKVLHYDALILELEQRNKQTLNELDNVRAEHSSSLSTVSAFRSQIEKMRHDMNEQFAKLSEDKWYLESVNKELEKRVMASETVLKRIRCTYSTAVDRLQKDLELLSAQVLSMFETNENLAKQALAEVPKLYFDEHVEEHPEFMKSRLRNDSQPKFDKILDKSNDLDCHQEPCPFSNAADLGYKTGQSFDPASDYKDSLFTRMPIYAEQDIKDAGSVNGTDLREGKTRPEDHRLNEKLYLNMEEELHEVYTLNVDLEILVKVLQETLREKNYLVGDMKEKMDELSQQLDRSTKSEGLLTLKLQDAFDGIRVLREDVTKFSVKCEDLTVEKYILHENLQDVYDKIPLSHKKRLRCICSNIESYGSQVYGPSFASVSIKQELENNDHLAVVSHLEELQMEAFEKILKLNEEMNKTKKEKDSLHVFLKDMGSELLLIKQKSESELEEITLKLDLSNSLNRTSNQAESEQKLVDRNRDLTSKLTIMEYKLQDADNETRDISKKLLEFDRIYEELERSRMDVVNCRGEKETLVLSLQSMKESTFQLENELSNLKEQLKCGSEELKTERVTKVKLEDTITNLTSQLNEKNEQILSLQEQNAELVHLRLQLSNYESEKSGLQNLLLHHEERRGNLDDEMFSLHDRVADLFRELSSLKEALRSKNDELHAERLFRGEMEGKIAHLTSQLNAKREQVLSLNEQNSELAHLRQQVINLESDKSAVEQQLLLCNDKCSKELDAQLSILHSQVMNLDTELCKTRERLGCACDELHSEREIRGNLEATISDLTSLLNEKQEQLLHFGDQKVELANLRQQLLNLESEKFVVDEFLLSSKERIGELDTEISVLYSQVADLDAKVRNSNKCLRFTENELHSERDSRLKLESAVSELTSLLNEKQEQLVSFEEIKAELTLLRQAMSDIKSENSELQKLLLRGDELCFQMRGENSLLNVQITDLETHVCVLHKLLLSANIEATFIGSQYQTNMQELFDKFRILEESNKELQKNHLDVVAELQNCMAIKDYCYKENERLLEDHKLLKSALELSEHSKYPLDSMHERTVKSEKVDGLKVDAPELGIDDYVEKNYFPKEIEPFKLLLDFEEEMEHLRSSKDEHEIAGIILMSKLYEQQEHITFLQESHSELINLQGQHKELMHRLSEQILKTEEFKNLSIRLKELKDKADAETNQIREKRNSEAPSGAVVESLRVAFIKDQCEIKVQELQSQLDISKKHGEDILMKLQNALDEVELRKKSEASHVKRNEELSIKVLELESEMQLVVANRREFVKAYDEIKAELECSIISTECCKEEKFKLEASLGECNENLKNLRVELELTKRQLDSLTATSENLGSHDADIVGSVGHKYGEDAVVSQRNGRQVSIRGYADPDAHFREKSSEPFFLIFLIFFSGHSISLSLIPNRKRNAQRGGPLLEDTEYMASVEEQKREQQNLRVGIDRLQQEANQRLGMIFPSFQEFPGHGNALERVLALELELAEALQAKKKPEIVFQRYGGNPHDLAHLSIYIYIWLVYFPKMKIDLGAQRLVATCFIERHPRGKKWALLKVKPESDEDPPGGLSPSRSTDCYPLWSCSVNSSLSPLSSFLRQLGDEAAVLQSFRDINELIGDTLNVRGRHAAMESELKEMHCRYSQLSLQFAEMEGERQKLLMKLKNIRSPRKAQP</sequence>
<dbReference type="InterPro" id="IPR019448">
    <property type="entry name" value="NT-C2"/>
</dbReference>
<feature type="domain" description="C2 NT-type" evidence="3">
    <location>
        <begin position="1"/>
        <end position="124"/>
    </location>
</feature>
<feature type="coiled-coil region" evidence="1">
    <location>
        <begin position="1677"/>
        <end position="1741"/>
    </location>
</feature>
<feature type="region of interest" description="Disordered" evidence="2">
    <location>
        <begin position="219"/>
        <end position="246"/>
    </location>
</feature>
<feature type="compositionally biased region" description="Acidic residues" evidence="2">
    <location>
        <begin position="187"/>
        <end position="196"/>
    </location>
</feature>
<feature type="coiled-coil region" evidence="1">
    <location>
        <begin position="1054"/>
        <end position="1241"/>
    </location>
</feature>
<name>A0A7I8J4T5_SPIIN</name>